<dbReference type="STRING" id="1317117.ATO7_15877"/>
<proteinExistence type="inferred from homology"/>
<dbReference type="Pfam" id="PF01435">
    <property type="entry name" value="Peptidase_M48"/>
    <property type="match status" value="1"/>
</dbReference>
<keyword evidence="9" id="KW-1185">Reference proteome</keyword>
<comment type="similarity">
    <text evidence="6">Belongs to the peptidase M48 family.</text>
</comment>
<name>A0A1Y1SAC3_9GAMM</name>
<dbReference type="GO" id="GO:0051603">
    <property type="term" value="P:proteolysis involved in protein catabolic process"/>
    <property type="evidence" value="ECO:0007669"/>
    <property type="project" value="TreeGrafter"/>
</dbReference>
<keyword evidence="4 6" id="KW-0862">Zinc</keyword>
<dbReference type="Gene3D" id="3.30.2010.10">
    <property type="entry name" value="Metalloproteases ('zincins'), catalytic domain"/>
    <property type="match status" value="1"/>
</dbReference>
<feature type="domain" description="Peptidase M48" evidence="7">
    <location>
        <begin position="59"/>
        <end position="241"/>
    </location>
</feature>
<evidence type="ECO:0000313" key="9">
    <source>
        <dbReference type="Proteomes" id="UP000192342"/>
    </source>
</evidence>
<keyword evidence="3 6" id="KW-0378">Hydrolase</keyword>
<dbReference type="Proteomes" id="UP000192342">
    <property type="component" value="Unassembled WGS sequence"/>
</dbReference>
<dbReference type="PROSITE" id="PS51257">
    <property type="entry name" value="PROKAR_LIPOPROTEIN"/>
    <property type="match status" value="1"/>
</dbReference>
<keyword evidence="2" id="KW-0479">Metal-binding</keyword>
<accession>A0A1Y1SAC3</accession>
<dbReference type="EMBL" id="AQQV01000005">
    <property type="protein sequence ID" value="ORE85277.1"/>
    <property type="molecule type" value="Genomic_DNA"/>
</dbReference>
<reference evidence="8 9" key="1">
    <citation type="submission" date="2013-04" db="EMBL/GenBank/DDBJ databases">
        <title>Oceanococcus atlanticus 22II-S10r2 Genome Sequencing.</title>
        <authorList>
            <person name="Lai Q."/>
            <person name="Li G."/>
            <person name="Shao Z."/>
        </authorList>
    </citation>
    <scope>NUCLEOTIDE SEQUENCE [LARGE SCALE GENOMIC DNA]</scope>
    <source>
        <strain evidence="8 9">22II-S10r2</strain>
    </source>
</reference>
<gene>
    <name evidence="8" type="ORF">ATO7_15877</name>
</gene>
<keyword evidence="5 6" id="KW-0482">Metalloprotease</keyword>
<dbReference type="RefSeq" id="WP_240499505.1">
    <property type="nucleotide sequence ID" value="NZ_AQQV01000005.1"/>
</dbReference>
<evidence type="ECO:0000259" key="7">
    <source>
        <dbReference type="Pfam" id="PF01435"/>
    </source>
</evidence>
<sequence length="262" mass="27502">MNSKIKYWLVACVAVVVVVGCATSPTGRKTIKLMGAEQMNAMGAEAYAQIKQEQTISKNAQATRYVACVARSITSVVGGEWEVTLFEDESANAFALPGGKIGVHTGLLDVAKNQSQLAAVIGHEVGHVLAEHSNERASASTLTNLGMTVVDAVAGAYGPATQQTAMSLLGLGTQVGLLLPFSRAHESEADIMGLAIMAKGGFDPRESVSLWQNMASQGGGAPPEFMSTHPSHATRIADLQAHIPEVMPEYQAAQRAGRKPSC</sequence>
<dbReference type="GO" id="GO:0046872">
    <property type="term" value="F:metal ion binding"/>
    <property type="evidence" value="ECO:0007669"/>
    <property type="project" value="UniProtKB-KW"/>
</dbReference>
<dbReference type="GO" id="GO:0004222">
    <property type="term" value="F:metalloendopeptidase activity"/>
    <property type="evidence" value="ECO:0007669"/>
    <property type="project" value="InterPro"/>
</dbReference>
<dbReference type="GO" id="GO:0016020">
    <property type="term" value="C:membrane"/>
    <property type="evidence" value="ECO:0007669"/>
    <property type="project" value="TreeGrafter"/>
</dbReference>
<dbReference type="InterPro" id="IPR001915">
    <property type="entry name" value="Peptidase_M48"/>
</dbReference>
<protein>
    <submittedName>
        <fullName evidence="8">M48 family peptidase</fullName>
    </submittedName>
</protein>
<evidence type="ECO:0000256" key="3">
    <source>
        <dbReference type="ARBA" id="ARBA00022801"/>
    </source>
</evidence>
<dbReference type="PANTHER" id="PTHR22726">
    <property type="entry name" value="METALLOENDOPEPTIDASE OMA1"/>
    <property type="match status" value="1"/>
</dbReference>
<evidence type="ECO:0000256" key="4">
    <source>
        <dbReference type="ARBA" id="ARBA00022833"/>
    </source>
</evidence>
<evidence type="ECO:0000256" key="6">
    <source>
        <dbReference type="RuleBase" id="RU003983"/>
    </source>
</evidence>
<keyword evidence="1 6" id="KW-0645">Protease</keyword>
<dbReference type="InterPro" id="IPR051156">
    <property type="entry name" value="Mito/Outer_Membr_Metalloprot"/>
</dbReference>
<evidence type="ECO:0000256" key="5">
    <source>
        <dbReference type="ARBA" id="ARBA00023049"/>
    </source>
</evidence>
<comment type="caution">
    <text evidence="8">The sequence shown here is derived from an EMBL/GenBank/DDBJ whole genome shotgun (WGS) entry which is preliminary data.</text>
</comment>
<dbReference type="CDD" id="cd07331">
    <property type="entry name" value="M48C_Oma1_like"/>
    <property type="match status" value="1"/>
</dbReference>
<dbReference type="AlphaFoldDB" id="A0A1Y1SAC3"/>
<evidence type="ECO:0000256" key="2">
    <source>
        <dbReference type="ARBA" id="ARBA00022723"/>
    </source>
</evidence>
<evidence type="ECO:0000256" key="1">
    <source>
        <dbReference type="ARBA" id="ARBA00022670"/>
    </source>
</evidence>
<organism evidence="8 9">
    <name type="scientific">Oceanococcus atlanticus</name>
    <dbReference type="NCBI Taxonomy" id="1317117"/>
    <lineage>
        <taxon>Bacteria</taxon>
        <taxon>Pseudomonadati</taxon>
        <taxon>Pseudomonadota</taxon>
        <taxon>Gammaproteobacteria</taxon>
        <taxon>Chromatiales</taxon>
        <taxon>Oceanococcaceae</taxon>
        <taxon>Oceanococcus</taxon>
    </lineage>
</organism>
<dbReference type="PANTHER" id="PTHR22726:SF24">
    <property type="entry name" value="M48 FAMILY METALLOPEPTIDASE"/>
    <property type="match status" value="1"/>
</dbReference>
<comment type="cofactor">
    <cofactor evidence="6">
        <name>Zn(2+)</name>
        <dbReference type="ChEBI" id="CHEBI:29105"/>
    </cofactor>
    <text evidence="6">Binds 1 zinc ion per subunit.</text>
</comment>
<evidence type="ECO:0000313" key="8">
    <source>
        <dbReference type="EMBL" id="ORE85277.1"/>
    </source>
</evidence>